<keyword evidence="3" id="KW-1185">Reference proteome</keyword>
<evidence type="ECO:0000313" key="2">
    <source>
        <dbReference type="EMBL" id="MBS2964014.1"/>
    </source>
</evidence>
<dbReference type="Proteomes" id="UP000677913">
    <property type="component" value="Unassembled WGS sequence"/>
</dbReference>
<dbReference type="InterPro" id="IPR046648">
    <property type="entry name" value="DUF6760"/>
</dbReference>
<gene>
    <name evidence="2" type="ORF">KGA66_13235</name>
</gene>
<dbReference type="EMBL" id="JAGSXH010000039">
    <property type="protein sequence ID" value="MBS2964014.1"/>
    <property type="molecule type" value="Genomic_DNA"/>
</dbReference>
<comment type="caution">
    <text evidence="2">The sequence shown here is derived from an EMBL/GenBank/DDBJ whole genome shotgun (WGS) entry which is preliminary data.</text>
</comment>
<accession>A0A8J8BER3</accession>
<evidence type="ECO:0000313" key="3">
    <source>
        <dbReference type="Proteomes" id="UP000677913"/>
    </source>
</evidence>
<evidence type="ECO:0000259" key="1">
    <source>
        <dbReference type="Pfam" id="PF20546"/>
    </source>
</evidence>
<proteinExistence type="predicted"/>
<feature type="domain" description="DUF6760" evidence="1">
    <location>
        <begin position="5"/>
        <end position="62"/>
    </location>
</feature>
<dbReference type="AlphaFoldDB" id="A0A8J8BER3"/>
<sequence length="73" mass="7968">MTYGTDLLLEEVSYVAYHFHWPLETILDLEHPLRRDFVARIGAINAAVNEAAEERARTAAGAGPDADAAGNGW</sequence>
<reference evidence="2" key="1">
    <citation type="submission" date="2021-04" db="EMBL/GenBank/DDBJ databases">
        <title>Genome based classification of Actinospica acidithermotolerans sp. nov., an actinobacterium isolated from an Indonesian hot spring.</title>
        <authorList>
            <person name="Kusuma A.B."/>
            <person name="Putra K.E."/>
            <person name="Nafisah S."/>
            <person name="Loh J."/>
            <person name="Nouioui I."/>
            <person name="Goodfellow M."/>
        </authorList>
    </citation>
    <scope>NUCLEOTIDE SEQUENCE</scope>
    <source>
        <strain evidence="2">DSM 45618</strain>
    </source>
</reference>
<dbReference type="Pfam" id="PF20546">
    <property type="entry name" value="DUF6760"/>
    <property type="match status" value="1"/>
</dbReference>
<protein>
    <recommendedName>
        <fullName evidence="1">DUF6760 domain-containing protein</fullName>
    </recommendedName>
</protein>
<dbReference type="RefSeq" id="WP_211468248.1">
    <property type="nucleotide sequence ID" value="NZ_JAGSXH010000039.1"/>
</dbReference>
<name>A0A8J8BER3_9ACTN</name>
<organism evidence="2 3">
    <name type="scientific">Actinocrinis puniceicyclus</name>
    <dbReference type="NCBI Taxonomy" id="977794"/>
    <lineage>
        <taxon>Bacteria</taxon>
        <taxon>Bacillati</taxon>
        <taxon>Actinomycetota</taxon>
        <taxon>Actinomycetes</taxon>
        <taxon>Catenulisporales</taxon>
        <taxon>Actinospicaceae</taxon>
        <taxon>Actinocrinis</taxon>
    </lineage>
</organism>